<dbReference type="AlphaFoldDB" id="A0A8K0CSD4"/>
<keyword evidence="3" id="KW-1185">Reference proteome</keyword>
<reference evidence="2" key="1">
    <citation type="submission" date="2019-08" db="EMBL/GenBank/DDBJ databases">
        <title>The genome of the North American firefly Photinus pyralis.</title>
        <authorList>
            <consortium name="Photinus pyralis genome working group"/>
            <person name="Fallon T.R."/>
            <person name="Sander Lower S.E."/>
            <person name="Weng J.-K."/>
        </authorList>
    </citation>
    <scope>NUCLEOTIDE SEQUENCE</scope>
    <source>
        <strain evidence="2">TRF0915ILg1</strain>
        <tissue evidence="2">Whole body</tissue>
    </source>
</reference>
<sequence>ILYFWFLLYCILGKVPMYDYGEKENLRKYGQPNPPEYNLTKITAPVALYYGANDLFCVPEDVGKTSSMIQNVVANKRIPDFNHVDILWGNDVVDLVFNDILKLMERY</sequence>
<dbReference type="PANTHER" id="PTHR11005">
    <property type="entry name" value="LYSOSOMAL ACID LIPASE-RELATED"/>
    <property type="match status" value="1"/>
</dbReference>
<name>A0A8K0CSD4_IGNLU</name>
<dbReference type="OrthoDB" id="6772781at2759"/>
<dbReference type="Proteomes" id="UP000801492">
    <property type="component" value="Unassembled WGS sequence"/>
</dbReference>
<dbReference type="SUPFAM" id="SSF53474">
    <property type="entry name" value="alpha/beta-Hydrolases"/>
    <property type="match status" value="1"/>
</dbReference>
<feature type="non-terminal residue" evidence="2">
    <location>
        <position position="107"/>
    </location>
</feature>
<dbReference type="InterPro" id="IPR029058">
    <property type="entry name" value="AB_hydrolase_fold"/>
</dbReference>
<comment type="caution">
    <text evidence="2">The sequence shown here is derived from an EMBL/GenBank/DDBJ whole genome shotgun (WGS) entry which is preliminary data.</text>
</comment>
<evidence type="ECO:0000313" key="2">
    <source>
        <dbReference type="EMBL" id="KAF2890381.1"/>
    </source>
</evidence>
<keyword evidence="1" id="KW-0732">Signal</keyword>
<proteinExistence type="predicted"/>
<evidence type="ECO:0000256" key="1">
    <source>
        <dbReference type="SAM" id="SignalP"/>
    </source>
</evidence>
<feature type="signal peptide" evidence="1">
    <location>
        <begin position="1"/>
        <end position="17"/>
    </location>
</feature>
<accession>A0A8K0CSD4</accession>
<feature type="chain" id="PRO_5035476069" description="Gastric triacylglycerol lipase" evidence="1">
    <location>
        <begin position="18"/>
        <end position="107"/>
    </location>
</feature>
<protein>
    <recommendedName>
        <fullName evidence="4">Gastric triacylglycerol lipase</fullName>
    </recommendedName>
</protein>
<organism evidence="2 3">
    <name type="scientific">Ignelater luminosus</name>
    <name type="common">Cucubano</name>
    <name type="synonym">Pyrophorus luminosus</name>
    <dbReference type="NCBI Taxonomy" id="2038154"/>
    <lineage>
        <taxon>Eukaryota</taxon>
        <taxon>Metazoa</taxon>
        <taxon>Ecdysozoa</taxon>
        <taxon>Arthropoda</taxon>
        <taxon>Hexapoda</taxon>
        <taxon>Insecta</taxon>
        <taxon>Pterygota</taxon>
        <taxon>Neoptera</taxon>
        <taxon>Endopterygota</taxon>
        <taxon>Coleoptera</taxon>
        <taxon>Polyphaga</taxon>
        <taxon>Elateriformia</taxon>
        <taxon>Elateroidea</taxon>
        <taxon>Elateridae</taxon>
        <taxon>Agrypninae</taxon>
        <taxon>Pyrophorini</taxon>
        <taxon>Ignelater</taxon>
    </lineage>
</organism>
<dbReference type="EMBL" id="VTPC01053849">
    <property type="protein sequence ID" value="KAF2890381.1"/>
    <property type="molecule type" value="Genomic_DNA"/>
</dbReference>
<gene>
    <name evidence="2" type="ORF">ILUMI_15792</name>
</gene>
<dbReference type="Gene3D" id="3.40.50.1820">
    <property type="entry name" value="alpha/beta hydrolase"/>
    <property type="match status" value="1"/>
</dbReference>
<evidence type="ECO:0008006" key="4">
    <source>
        <dbReference type="Google" id="ProtNLM"/>
    </source>
</evidence>
<evidence type="ECO:0000313" key="3">
    <source>
        <dbReference type="Proteomes" id="UP000801492"/>
    </source>
</evidence>